<dbReference type="EMBL" id="QDKG01000009">
    <property type="protein sequence ID" value="PVH23928.1"/>
    <property type="molecule type" value="Genomic_DNA"/>
</dbReference>
<keyword evidence="1" id="KW-0472">Membrane</keyword>
<comment type="caution">
    <text evidence="2">The sequence shown here is derived from an EMBL/GenBank/DDBJ whole genome shotgun (WGS) entry which is preliminary data.</text>
</comment>
<organism evidence="2 3">
    <name type="scientific">Sphingobacterium corticibacter</name>
    <dbReference type="NCBI Taxonomy" id="2171749"/>
    <lineage>
        <taxon>Bacteria</taxon>
        <taxon>Pseudomonadati</taxon>
        <taxon>Bacteroidota</taxon>
        <taxon>Sphingobacteriia</taxon>
        <taxon>Sphingobacteriales</taxon>
        <taxon>Sphingobacteriaceae</taxon>
        <taxon>Sphingobacterium</taxon>
    </lineage>
</organism>
<gene>
    <name evidence="2" type="ORF">DC487_17010</name>
</gene>
<evidence type="ECO:0000256" key="1">
    <source>
        <dbReference type="SAM" id="Phobius"/>
    </source>
</evidence>
<keyword evidence="3" id="KW-1185">Reference proteome</keyword>
<dbReference type="Proteomes" id="UP000245627">
    <property type="component" value="Unassembled WGS sequence"/>
</dbReference>
<protein>
    <recommendedName>
        <fullName evidence="4">CcoQ/FixQ family Cbb3-type cytochrome c oxidase assembly chaperone</fullName>
    </recommendedName>
</protein>
<evidence type="ECO:0008006" key="4">
    <source>
        <dbReference type="Google" id="ProtNLM"/>
    </source>
</evidence>
<proteinExistence type="predicted"/>
<dbReference type="RefSeq" id="WP_116777179.1">
    <property type="nucleotide sequence ID" value="NZ_QDKG01000009.1"/>
</dbReference>
<sequence>MFKQISNLHGDEIYLILSLWIFLIFFTVVIVMLLTMRKDFTAYMEQIPLDEPDQEIEKETV</sequence>
<evidence type="ECO:0000313" key="2">
    <source>
        <dbReference type="EMBL" id="PVH23928.1"/>
    </source>
</evidence>
<name>A0A2T8HER2_9SPHI</name>
<feature type="transmembrane region" description="Helical" evidence="1">
    <location>
        <begin position="13"/>
        <end position="34"/>
    </location>
</feature>
<evidence type="ECO:0000313" key="3">
    <source>
        <dbReference type="Proteomes" id="UP000245627"/>
    </source>
</evidence>
<accession>A0A2T8HER2</accession>
<keyword evidence="1" id="KW-0812">Transmembrane</keyword>
<dbReference type="AlphaFoldDB" id="A0A2T8HER2"/>
<dbReference type="OrthoDB" id="1495084at2"/>
<reference evidence="2 3" key="1">
    <citation type="submission" date="2018-04" db="EMBL/GenBank/DDBJ databases">
        <title>Sphingobacterium cortibacter sp. nov.</title>
        <authorList>
            <person name="Li Y."/>
        </authorList>
    </citation>
    <scope>NUCLEOTIDE SEQUENCE [LARGE SCALE GENOMIC DNA]</scope>
    <source>
        <strain evidence="2 3">2c-3</strain>
    </source>
</reference>
<keyword evidence="1" id="KW-1133">Transmembrane helix</keyword>